<comment type="caution">
    <text evidence="3">The sequence shown here is derived from an EMBL/GenBank/DDBJ whole genome shotgun (WGS) entry which is preliminary data.</text>
</comment>
<dbReference type="CDD" id="cd02868">
    <property type="entry name" value="PseudoU_synth_hTruB2_like"/>
    <property type="match status" value="1"/>
</dbReference>
<sequence>MAHSASSVFRTLHGLFCVYKPPGVIWNTVRDTLEMKLLKELNALHSSQQKILFLPESSEGCSRLELTKVVTSVPSLVKHELVKGPAFTFQNIGAGHRLDKMSSGVMVFGLGKGAKFLAAMDSNHYTRDYTVCGTFGKATDDFSDTGKVIEKTTFDHISRDKFERVLAMIQGVNQKSLIMHSQVDLKSQEAYELAVQGQLRPKVKSPPLILAVHCLEFSPPDFTLEIRCMHETQKYLRKLIHEIGLELKSTAVCTKVRRTRDGPFTLDCALTRSHWDLDSVAKAIKECQPKYTEILKENMDMTRNSEELAFGTDRRTQLS</sequence>
<dbReference type="AlphaFoldDB" id="A0AAV3A4K5"/>
<evidence type="ECO:0000256" key="1">
    <source>
        <dbReference type="ARBA" id="ARBA00008999"/>
    </source>
</evidence>
<dbReference type="SUPFAM" id="SSF55120">
    <property type="entry name" value="Pseudouridine synthase"/>
    <property type="match status" value="1"/>
</dbReference>
<feature type="domain" description="Pseudouridine synthase II N-terminal" evidence="2">
    <location>
        <begin position="87"/>
        <end position="233"/>
    </location>
</feature>
<protein>
    <recommendedName>
        <fullName evidence="2">Pseudouridine synthase II N-terminal domain-containing protein</fullName>
    </recommendedName>
</protein>
<reference evidence="3" key="1">
    <citation type="thesis" date="2020" institute="ProQuest LLC" country="789 East Eisenhower Parkway, Ann Arbor, MI, USA">
        <title>Comparative Genomics and Chromosome Evolution.</title>
        <authorList>
            <person name="Mudd A.B."/>
        </authorList>
    </citation>
    <scope>NUCLEOTIDE SEQUENCE</scope>
    <source>
        <strain evidence="3">1538</strain>
        <tissue evidence="3">Blood</tissue>
    </source>
</reference>
<dbReference type="Pfam" id="PF01509">
    <property type="entry name" value="TruB_N"/>
    <property type="match status" value="1"/>
</dbReference>
<dbReference type="InterPro" id="IPR039048">
    <property type="entry name" value="Trub2"/>
</dbReference>
<dbReference type="GO" id="GO:0001522">
    <property type="term" value="P:pseudouridine synthesis"/>
    <property type="evidence" value="ECO:0007669"/>
    <property type="project" value="InterPro"/>
</dbReference>
<proteinExistence type="inferred from homology"/>
<accession>A0AAV3A4K5</accession>
<dbReference type="GO" id="GO:0006396">
    <property type="term" value="P:RNA processing"/>
    <property type="evidence" value="ECO:0007669"/>
    <property type="project" value="InterPro"/>
</dbReference>
<dbReference type="Proteomes" id="UP001181693">
    <property type="component" value="Unassembled WGS sequence"/>
</dbReference>
<keyword evidence="4" id="KW-1185">Reference proteome</keyword>
<dbReference type="InterPro" id="IPR020103">
    <property type="entry name" value="PsdUridine_synth_cat_dom_sf"/>
</dbReference>
<name>A0AAV3A4K5_PYXAD</name>
<evidence type="ECO:0000313" key="4">
    <source>
        <dbReference type="Proteomes" id="UP001181693"/>
    </source>
</evidence>
<organism evidence="3 4">
    <name type="scientific">Pyxicephalus adspersus</name>
    <name type="common">African bullfrog</name>
    <dbReference type="NCBI Taxonomy" id="30357"/>
    <lineage>
        <taxon>Eukaryota</taxon>
        <taxon>Metazoa</taxon>
        <taxon>Chordata</taxon>
        <taxon>Craniata</taxon>
        <taxon>Vertebrata</taxon>
        <taxon>Euteleostomi</taxon>
        <taxon>Amphibia</taxon>
        <taxon>Batrachia</taxon>
        <taxon>Anura</taxon>
        <taxon>Neobatrachia</taxon>
        <taxon>Ranoidea</taxon>
        <taxon>Pyxicephalidae</taxon>
        <taxon>Pyxicephalinae</taxon>
        <taxon>Pyxicephalus</taxon>
    </lineage>
</organism>
<gene>
    <name evidence="3" type="ORF">GDO54_015695</name>
</gene>
<dbReference type="PANTHER" id="PTHR13195:SF0">
    <property type="entry name" value="PSEUDOURIDYLATE SYNTHASE TRUB2, MITOCHONDRIAL"/>
    <property type="match status" value="1"/>
</dbReference>
<dbReference type="GO" id="GO:0009982">
    <property type="term" value="F:pseudouridine synthase activity"/>
    <property type="evidence" value="ECO:0007669"/>
    <property type="project" value="InterPro"/>
</dbReference>
<dbReference type="EMBL" id="DYDO01000008">
    <property type="protein sequence ID" value="DBA19940.1"/>
    <property type="molecule type" value="Genomic_DNA"/>
</dbReference>
<evidence type="ECO:0000259" key="2">
    <source>
        <dbReference type="Pfam" id="PF01509"/>
    </source>
</evidence>
<dbReference type="InterPro" id="IPR002501">
    <property type="entry name" value="PsdUridine_synth_N"/>
</dbReference>
<dbReference type="PANTHER" id="PTHR13195">
    <property type="entry name" value="PSEUDOURIDINE SYNTHASE-RELATED"/>
    <property type="match status" value="1"/>
</dbReference>
<dbReference type="Gene3D" id="3.30.2350.10">
    <property type="entry name" value="Pseudouridine synthase"/>
    <property type="match status" value="1"/>
</dbReference>
<dbReference type="GO" id="GO:0003723">
    <property type="term" value="F:RNA binding"/>
    <property type="evidence" value="ECO:0007669"/>
    <property type="project" value="InterPro"/>
</dbReference>
<comment type="similarity">
    <text evidence="1">Belongs to the pseudouridine synthase TruB family.</text>
</comment>
<evidence type="ECO:0000313" key="3">
    <source>
        <dbReference type="EMBL" id="DBA19940.1"/>
    </source>
</evidence>